<feature type="domain" description="Peptidase S9A N-terminal" evidence="6">
    <location>
        <begin position="8"/>
        <end position="408"/>
    </location>
</feature>
<dbReference type="InterPro" id="IPR023302">
    <property type="entry name" value="Pept_S9A_N"/>
</dbReference>
<sequence>METKVQYPIANIKTTNLEKHGDVRADDYFWLNDREDPQVIDYLKHENEYNDRMTAHTKDFRSSLFEEMKARIKEDDASVPYKLNGYWYITRFEKGKDYPIYSRKKETLEAKEEILFDCNKEAEGHSYYKMVGLSVSPDNKLIAFGVDTLSRRKYTIRIKNLETGEIYPESIETTTGGSTWAADSKTLFYTQKDEETLRSNKIYRHTLNTSVSEDVLIYDEKDDTFYTFVYKTKSKKFLVIGSSSTLTTEYRILKADDPMGEFKVFQPRVRGLEYGIAHYNGDFYILTNADEAKNFKVMKVSEGNTLKENWQEVIPHRKDVLIEDIEIFKNYFVVSERKNGLNKINIKKWDGSADYYLPFDNETYTAYVSTNPDFNTKTLRYAYNSLTTPNSVIDFDMETKQKEIKKEQEVLGGQFDKNNYVSERVWATAEDGTKVPISMVYKKGIKKDGNNPLLQYGYGSYGSTVDPYFSSVRLSLLDRGFIYAIAHVRGGEYLGRGWYEDGKLLKKKNTFTDFIDCSKFLIEQGFTSKDHLYAMGGSAGGLLMGAIINIAPEIYNGIIAAVPFVDVVTTMLDDSIPLTTGEYDEWGNPNEKEFYEYMKSYSPYDNVIPQNYPNMLVTTGLHDSQVQYWEPAKWVAKLRELKTDDNLLLLHTNMDAGHGGASGRFEALKEVAEEYAFVLDLEGIKE</sequence>
<evidence type="ECO:0000256" key="4">
    <source>
        <dbReference type="ARBA" id="ARBA00022825"/>
    </source>
</evidence>
<dbReference type="Pfam" id="PF00326">
    <property type="entry name" value="Peptidase_S9"/>
    <property type="match status" value="1"/>
</dbReference>
<evidence type="ECO:0000256" key="2">
    <source>
        <dbReference type="ARBA" id="ARBA00022670"/>
    </source>
</evidence>
<gene>
    <name evidence="7" type="ORF">U6A24_21300</name>
</gene>
<dbReference type="Gene3D" id="3.40.50.1820">
    <property type="entry name" value="alpha/beta hydrolase"/>
    <property type="match status" value="1"/>
</dbReference>
<dbReference type="PRINTS" id="PR00862">
    <property type="entry name" value="PROLIGOPTASE"/>
</dbReference>
<comment type="caution">
    <text evidence="7">The sequence shown here is derived from an EMBL/GenBank/DDBJ whole genome shotgun (WGS) entry which is preliminary data.</text>
</comment>
<evidence type="ECO:0000313" key="8">
    <source>
        <dbReference type="Proteomes" id="UP001327027"/>
    </source>
</evidence>
<comment type="similarity">
    <text evidence="1">Belongs to the peptidase S9A family.</text>
</comment>
<reference evidence="7 8" key="1">
    <citation type="journal article" date="2013" name="Int. J. Syst. Evol. Microbiol.">
        <title>Aquimarina gracilis sp. nov., isolated from the gut microflora of a mussel, Mytilus coruscus, and emended description of Aquimarina spongiae.</title>
        <authorList>
            <person name="Park S.C."/>
            <person name="Choe H.N."/>
            <person name="Baik K.S."/>
            <person name="Seong C.N."/>
        </authorList>
    </citation>
    <scope>NUCLEOTIDE SEQUENCE [LARGE SCALE GENOMIC DNA]</scope>
    <source>
        <strain evidence="7 8">PSC32</strain>
    </source>
</reference>
<dbReference type="RefSeq" id="WP_324182050.1">
    <property type="nucleotide sequence ID" value="NZ_BAABAW010000006.1"/>
</dbReference>
<dbReference type="EMBL" id="JAYKLX010000011">
    <property type="protein sequence ID" value="MEB3348026.1"/>
    <property type="molecule type" value="Genomic_DNA"/>
</dbReference>
<keyword evidence="4" id="KW-0720">Serine protease</keyword>
<accession>A0ABU6A1M1</accession>
<proteinExistence type="inferred from homology"/>
<organism evidence="7 8">
    <name type="scientific">Aquimarina gracilis</name>
    <dbReference type="NCBI Taxonomy" id="874422"/>
    <lineage>
        <taxon>Bacteria</taxon>
        <taxon>Pseudomonadati</taxon>
        <taxon>Bacteroidota</taxon>
        <taxon>Flavobacteriia</taxon>
        <taxon>Flavobacteriales</taxon>
        <taxon>Flavobacteriaceae</taxon>
        <taxon>Aquimarina</taxon>
    </lineage>
</organism>
<dbReference type="Pfam" id="PF02897">
    <property type="entry name" value="Peptidase_S9_N"/>
    <property type="match status" value="1"/>
</dbReference>
<dbReference type="Proteomes" id="UP001327027">
    <property type="component" value="Unassembled WGS sequence"/>
</dbReference>
<evidence type="ECO:0000256" key="3">
    <source>
        <dbReference type="ARBA" id="ARBA00022801"/>
    </source>
</evidence>
<evidence type="ECO:0000259" key="5">
    <source>
        <dbReference type="Pfam" id="PF00326"/>
    </source>
</evidence>
<dbReference type="SUPFAM" id="SSF53474">
    <property type="entry name" value="alpha/beta-Hydrolases"/>
    <property type="match status" value="1"/>
</dbReference>
<dbReference type="PANTHER" id="PTHR11757:SF19">
    <property type="entry name" value="PROLYL ENDOPEPTIDASE-LIKE"/>
    <property type="match status" value="1"/>
</dbReference>
<dbReference type="PANTHER" id="PTHR11757">
    <property type="entry name" value="PROTEASE FAMILY S9A OLIGOPEPTIDASE"/>
    <property type="match status" value="1"/>
</dbReference>
<evidence type="ECO:0000313" key="7">
    <source>
        <dbReference type="EMBL" id="MEB3348026.1"/>
    </source>
</evidence>
<keyword evidence="8" id="KW-1185">Reference proteome</keyword>
<dbReference type="InterPro" id="IPR051543">
    <property type="entry name" value="Serine_Peptidase_S9A"/>
</dbReference>
<keyword evidence="3" id="KW-0378">Hydrolase</keyword>
<dbReference type="InterPro" id="IPR001375">
    <property type="entry name" value="Peptidase_S9_cat"/>
</dbReference>
<evidence type="ECO:0000259" key="6">
    <source>
        <dbReference type="Pfam" id="PF02897"/>
    </source>
</evidence>
<dbReference type="Gene3D" id="2.130.10.120">
    <property type="entry name" value="Prolyl oligopeptidase, N-terminal domain"/>
    <property type="match status" value="1"/>
</dbReference>
<dbReference type="InterPro" id="IPR002470">
    <property type="entry name" value="Peptidase_S9A"/>
</dbReference>
<dbReference type="SUPFAM" id="SSF50993">
    <property type="entry name" value="Peptidase/esterase 'gauge' domain"/>
    <property type="match status" value="1"/>
</dbReference>
<feature type="domain" description="Peptidase S9 prolyl oligopeptidase catalytic" evidence="5">
    <location>
        <begin position="468"/>
        <end position="679"/>
    </location>
</feature>
<name>A0ABU6A1M1_9FLAO</name>
<evidence type="ECO:0000256" key="1">
    <source>
        <dbReference type="ARBA" id="ARBA00005228"/>
    </source>
</evidence>
<keyword evidence="2" id="KW-0645">Protease</keyword>
<dbReference type="InterPro" id="IPR029058">
    <property type="entry name" value="AB_hydrolase_fold"/>
</dbReference>
<protein>
    <submittedName>
        <fullName evidence="7">S9 family peptidase</fullName>
    </submittedName>
</protein>